<evidence type="ECO:0000256" key="3">
    <source>
        <dbReference type="ARBA" id="ARBA00012715"/>
    </source>
</evidence>
<dbReference type="GO" id="GO:0005525">
    <property type="term" value="F:GTP binding"/>
    <property type="evidence" value="ECO:0007669"/>
    <property type="project" value="UniProtKB-KW"/>
</dbReference>
<dbReference type="FunCoup" id="A0A1Y1Z014">
    <property type="interactions" value="545"/>
</dbReference>
<dbReference type="Pfam" id="PF01227">
    <property type="entry name" value="GTP_cyclohydroI"/>
    <property type="match status" value="1"/>
</dbReference>
<dbReference type="GO" id="GO:0046654">
    <property type="term" value="P:tetrahydrofolate biosynthetic process"/>
    <property type="evidence" value="ECO:0007669"/>
    <property type="project" value="InterPro"/>
</dbReference>
<dbReference type="GO" id="GO:0008270">
    <property type="term" value="F:zinc ion binding"/>
    <property type="evidence" value="ECO:0007669"/>
    <property type="project" value="TreeGrafter"/>
</dbReference>
<dbReference type="FunFam" id="3.30.1130.10:FF:000012">
    <property type="entry name" value="GTP cyclohydrolase 1"/>
    <property type="match status" value="1"/>
</dbReference>
<gene>
    <name evidence="13" type="ORF">K493DRAFT_206800</name>
</gene>
<dbReference type="Gene3D" id="3.30.1130.10">
    <property type="match status" value="1"/>
</dbReference>
<dbReference type="PROSITE" id="PS00859">
    <property type="entry name" value="GTP_CYCLOHYDROL_1_1"/>
    <property type="match status" value="1"/>
</dbReference>
<proteinExistence type="inferred from homology"/>
<evidence type="ECO:0000256" key="2">
    <source>
        <dbReference type="ARBA" id="ARBA00008085"/>
    </source>
</evidence>
<dbReference type="NCBIfam" id="NF006825">
    <property type="entry name" value="PRK09347.1-2"/>
    <property type="match status" value="1"/>
</dbReference>
<dbReference type="PANTHER" id="PTHR11109:SF7">
    <property type="entry name" value="GTP CYCLOHYDROLASE 1"/>
    <property type="match status" value="1"/>
</dbReference>
<dbReference type="AlphaFoldDB" id="A0A1Y1Z014"/>
<dbReference type="OrthoDB" id="4966at2759"/>
<reference evidence="13 14" key="1">
    <citation type="submission" date="2016-07" db="EMBL/GenBank/DDBJ databases">
        <title>Pervasive Adenine N6-methylation of Active Genes in Fungi.</title>
        <authorList>
            <consortium name="DOE Joint Genome Institute"/>
            <person name="Mondo S.J."/>
            <person name="Dannebaum R.O."/>
            <person name="Kuo R.C."/>
            <person name="Labutti K."/>
            <person name="Haridas S."/>
            <person name="Kuo A."/>
            <person name="Salamov A."/>
            <person name="Ahrendt S.R."/>
            <person name="Lipzen A."/>
            <person name="Sullivan W."/>
            <person name="Andreopoulos W.B."/>
            <person name="Clum A."/>
            <person name="Lindquist E."/>
            <person name="Daum C."/>
            <person name="Ramamoorthy G.K."/>
            <person name="Gryganskyi A."/>
            <person name="Culley D."/>
            <person name="Magnuson J.K."/>
            <person name="James T.Y."/>
            <person name="O'Malley M.A."/>
            <person name="Stajich J.E."/>
            <person name="Spatafora J.W."/>
            <person name="Visel A."/>
            <person name="Grigoriev I.V."/>
        </authorList>
    </citation>
    <scope>NUCLEOTIDE SEQUENCE [LARGE SCALE GENOMIC DNA]</scope>
    <source>
        <strain evidence="13 14">CBS 931.73</strain>
    </source>
</reference>
<dbReference type="HAMAP" id="MF_00223">
    <property type="entry name" value="FolE"/>
    <property type="match status" value="1"/>
</dbReference>
<comment type="caution">
    <text evidence="13">The sequence shown here is derived from an EMBL/GenBank/DDBJ whole genome shotgun (WGS) entry which is preliminary data.</text>
</comment>
<comment type="pathway">
    <text evidence="1">Cofactor biosynthesis; 7,8-dihydroneopterin triphosphate biosynthesis; 7,8-dihydroneopterin triphosphate from GTP: step 1/1.</text>
</comment>
<dbReference type="InterPro" id="IPR001474">
    <property type="entry name" value="GTP_CycHdrlase_I"/>
</dbReference>
<keyword evidence="14" id="KW-1185">Reference proteome</keyword>
<dbReference type="GO" id="GO:0006729">
    <property type="term" value="P:tetrahydrobiopterin biosynthetic process"/>
    <property type="evidence" value="ECO:0007669"/>
    <property type="project" value="TreeGrafter"/>
</dbReference>
<evidence type="ECO:0000256" key="8">
    <source>
        <dbReference type="ARBA" id="ARBA00023134"/>
    </source>
</evidence>
<evidence type="ECO:0000256" key="11">
    <source>
        <dbReference type="SAM" id="MobiDB-lite"/>
    </source>
</evidence>
<organism evidence="13 14">
    <name type="scientific">Basidiobolus meristosporus CBS 931.73</name>
    <dbReference type="NCBI Taxonomy" id="1314790"/>
    <lineage>
        <taxon>Eukaryota</taxon>
        <taxon>Fungi</taxon>
        <taxon>Fungi incertae sedis</taxon>
        <taxon>Zoopagomycota</taxon>
        <taxon>Entomophthoromycotina</taxon>
        <taxon>Basidiobolomycetes</taxon>
        <taxon>Basidiobolales</taxon>
        <taxon>Basidiobolaceae</taxon>
        <taxon>Basidiobolus</taxon>
    </lineage>
</organism>
<name>A0A1Y1Z014_9FUNG</name>
<dbReference type="CDD" id="cd00642">
    <property type="entry name" value="GTP_cyclohydro1"/>
    <property type="match status" value="1"/>
</dbReference>
<evidence type="ECO:0000259" key="12">
    <source>
        <dbReference type="Pfam" id="PF01227"/>
    </source>
</evidence>
<keyword evidence="5" id="KW-0547">Nucleotide-binding</keyword>
<dbReference type="InterPro" id="IPR043133">
    <property type="entry name" value="GTP-CH-I_C/QueF"/>
</dbReference>
<dbReference type="NCBIfam" id="NF006826">
    <property type="entry name" value="PRK09347.1-3"/>
    <property type="match status" value="1"/>
</dbReference>
<dbReference type="InterPro" id="IPR018234">
    <property type="entry name" value="GTP_CycHdrlase_I_CS"/>
</dbReference>
<dbReference type="PROSITE" id="PS00860">
    <property type="entry name" value="GTP_CYCLOHYDROL_1_2"/>
    <property type="match status" value="1"/>
</dbReference>
<dbReference type="GO" id="GO:0005737">
    <property type="term" value="C:cytoplasm"/>
    <property type="evidence" value="ECO:0007669"/>
    <property type="project" value="TreeGrafter"/>
</dbReference>
<dbReference type="InterPro" id="IPR020602">
    <property type="entry name" value="GTP_CycHdrlase_I_dom"/>
</dbReference>
<feature type="domain" description="GTP cyclohydrolase I" evidence="12">
    <location>
        <begin position="63"/>
        <end position="240"/>
    </location>
</feature>
<evidence type="ECO:0000313" key="14">
    <source>
        <dbReference type="Proteomes" id="UP000193498"/>
    </source>
</evidence>
<dbReference type="Gene3D" id="1.10.286.10">
    <property type="match status" value="1"/>
</dbReference>
<dbReference type="InterPro" id="IPR043134">
    <property type="entry name" value="GTP-CH-I_N"/>
</dbReference>
<protein>
    <recommendedName>
        <fullName evidence="4">GTP cyclohydrolase 1</fullName>
        <ecNumber evidence="3">3.5.4.16</ecNumber>
    </recommendedName>
    <alternativeName>
        <fullName evidence="9">GTP cyclohydrolase I</fullName>
    </alternativeName>
</protein>
<evidence type="ECO:0000256" key="5">
    <source>
        <dbReference type="ARBA" id="ARBA00022741"/>
    </source>
</evidence>
<dbReference type="Proteomes" id="UP000193498">
    <property type="component" value="Unassembled WGS sequence"/>
</dbReference>
<dbReference type="GO" id="GO:0003934">
    <property type="term" value="F:GTP cyclohydrolase I activity"/>
    <property type="evidence" value="ECO:0007669"/>
    <property type="project" value="UniProtKB-EC"/>
</dbReference>
<dbReference type="GO" id="GO:0046656">
    <property type="term" value="P:folic acid biosynthetic process"/>
    <property type="evidence" value="ECO:0007669"/>
    <property type="project" value="UniProtKB-KW"/>
</dbReference>
<dbReference type="FunFam" id="1.10.286.10:FF:000003">
    <property type="entry name" value="GTP cyclohydrolase 1"/>
    <property type="match status" value="1"/>
</dbReference>
<accession>A0A1Y1Z014</accession>
<dbReference type="STRING" id="1314790.A0A1Y1Z014"/>
<feature type="region of interest" description="Disordered" evidence="11">
    <location>
        <begin position="1"/>
        <end position="34"/>
    </location>
</feature>
<comment type="function">
    <text evidence="10">GTP cyclohydrolase 1 is the first enzyme in the biosynthetic pathway leading to folic acid.</text>
</comment>
<evidence type="ECO:0000256" key="7">
    <source>
        <dbReference type="ARBA" id="ARBA00022909"/>
    </source>
</evidence>
<dbReference type="EMBL" id="MCFE01000044">
    <property type="protein sequence ID" value="ORY03628.1"/>
    <property type="molecule type" value="Genomic_DNA"/>
</dbReference>
<evidence type="ECO:0000313" key="13">
    <source>
        <dbReference type="EMBL" id="ORY03628.1"/>
    </source>
</evidence>
<evidence type="ECO:0000256" key="1">
    <source>
        <dbReference type="ARBA" id="ARBA00005080"/>
    </source>
</evidence>
<keyword evidence="8" id="KW-0342">GTP-binding</keyword>
<dbReference type="EC" id="3.5.4.16" evidence="3"/>
<keyword evidence="6 13" id="KW-0378">Hydrolase</keyword>
<sequence length="241" mass="27132">MSLQNEKKLNGAAVSPALSRVSSPIQRVDSPIDMDGLSYPSLGTKARLEESEDQKEARIQKIAGAVKTILECIGEDADREGLIKTPERYAKALMFFSQGYEQNIRDLVNEAVFDEDHEEMVIVRDIDIFSLCEHHMVPFTGKVHIGYIPNRKVLGLSKLARIAEMFSRRLQVQERLTKQIATCLQEILKPQGVAVVIECSHLCMVMRGVQKPSSSTVTSSMLGVFKNDPKTREEFLRLIRK</sequence>
<dbReference type="NCBIfam" id="TIGR00063">
    <property type="entry name" value="folE"/>
    <property type="match status" value="1"/>
</dbReference>
<dbReference type="UniPathway" id="UPA00848">
    <property type="reaction ID" value="UER00151"/>
</dbReference>
<dbReference type="PANTHER" id="PTHR11109">
    <property type="entry name" value="GTP CYCLOHYDROLASE I"/>
    <property type="match status" value="1"/>
</dbReference>
<evidence type="ECO:0000256" key="6">
    <source>
        <dbReference type="ARBA" id="ARBA00022801"/>
    </source>
</evidence>
<comment type="similarity">
    <text evidence="2">Belongs to the GTP cyclohydrolase I family.</text>
</comment>
<dbReference type="InParanoid" id="A0A1Y1Z014"/>
<evidence type="ECO:0000256" key="4">
    <source>
        <dbReference type="ARBA" id="ARBA00017272"/>
    </source>
</evidence>
<evidence type="ECO:0000256" key="9">
    <source>
        <dbReference type="ARBA" id="ARBA00030854"/>
    </source>
</evidence>
<evidence type="ECO:0000256" key="10">
    <source>
        <dbReference type="ARBA" id="ARBA00055676"/>
    </source>
</evidence>
<keyword evidence="7" id="KW-0289">Folate biosynthesis</keyword>
<dbReference type="SUPFAM" id="SSF55620">
    <property type="entry name" value="Tetrahydrobiopterin biosynthesis enzymes-like"/>
    <property type="match status" value="1"/>
</dbReference>